<organism evidence="1">
    <name type="scientific">marine metagenome</name>
    <dbReference type="NCBI Taxonomy" id="408172"/>
    <lineage>
        <taxon>unclassified sequences</taxon>
        <taxon>metagenomes</taxon>
        <taxon>ecological metagenomes</taxon>
    </lineage>
</organism>
<reference evidence="1" key="1">
    <citation type="submission" date="2018-05" db="EMBL/GenBank/DDBJ databases">
        <authorList>
            <person name="Lanie J.A."/>
            <person name="Ng W.-L."/>
            <person name="Kazmierczak K.M."/>
            <person name="Andrzejewski T.M."/>
            <person name="Davidsen T.M."/>
            <person name="Wayne K.J."/>
            <person name="Tettelin H."/>
            <person name="Glass J.I."/>
            <person name="Rusch D."/>
            <person name="Podicherti R."/>
            <person name="Tsui H.-C.T."/>
            <person name="Winkler M.E."/>
        </authorList>
    </citation>
    <scope>NUCLEOTIDE SEQUENCE</scope>
</reference>
<accession>A0A381NS50</accession>
<name>A0A381NS50_9ZZZZ</name>
<evidence type="ECO:0000313" key="1">
    <source>
        <dbReference type="EMBL" id="SUZ56954.1"/>
    </source>
</evidence>
<dbReference type="EMBL" id="UINC01000532">
    <property type="protein sequence ID" value="SUZ56954.1"/>
    <property type="molecule type" value="Genomic_DNA"/>
</dbReference>
<protein>
    <submittedName>
        <fullName evidence="1">Uncharacterized protein</fullName>
    </submittedName>
</protein>
<gene>
    <name evidence="1" type="ORF">METZ01_LOCUS9808</name>
</gene>
<dbReference type="AlphaFoldDB" id="A0A381NS50"/>
<proteinExistence type="predicted"/>
<sequence length="69" mass="7713">MESHRIKEGHLWPIAEIDTDVLKGLRVLQQSTKIALDHQGIITYRAGYADGGAHKWREVFSDLAKRAGG</sequence>